<gene>
    <name evidence="3" type="ORF">OH136_03555</name>
</gene>
<keyword evidence="3" id="KW-0012">Acyltransferase</keyword>
<dbReference type="Proteomes" id="UP001208041">
    <property type="component" value="Unassembled WGS sequence"/>
</dbReference>
<dbReference type="PANTHER" id="PTHR13947:SF37">
    <property type="entry name" value="LD18367P"/>
    <property type="match status" value="1"/>
</dbReference>
<feature type="domain" description="N-acetyltransferase" evidence="2">
    <location>
        <begin position="1"/>
        <end position="145"/>
    </location>
</feature>
<dbReference type="PROSITE" id="PS51186">
    <property type="entry name" value="GNAT"/>
    <property type="match status" value="1"/>
</dbReference>
<name>A0AAE3J001_9RHOB</name>
<dbReference type="InterPro" id="IPR016181">
    <property type="entry name" value="Acyl_CoA_acyltransferase"/>
</dbReference>
<dbReference type="InterPro" id="IPR050769">
    <property type="entry name" value="NAT_camello-type"/>
</dbReference>
<evidence type="ECO:0000256" key="1">
    <source>
        <dbReference type="ARBA" id="ARBA00022679"/>
    </source>
</evidence>
<dbReference type="EC" id="2.3.1.-" evidence="3"/>
<dbReference type="Gene3D" id="3.40.630.30">
    <property type="match status" value="1"/>
</dbReference>
<organism evidence="3 4">
    <name type="scientific">Halocynthiibacter halioticoli</name>
    <dbReference type="NCBI Taxonomy" id="2986804"/>
    <lineage>
        <taxon>Bacteria</taxon>
        <taxon>Pseudomonadati</taxon>
        <taxon>Pseudomonadota</taxon>
        <taxon>Alphaproteobacteria</taxon>
        <taxon>Rhodobacterales</taxon>
        <taxon>Paracoccaceae</taxon>
        <taxon>Halocynthiibacter</taxon>
    </lineage>
</organism>
<keyword evidence="4" id="KW-1185">Reference proteome</keyword>
<evidence type="ECO:0000259" key="2">
    <source>
        <dbReference type="PROSITE" id="PS51186"/>
    </source>
</evidence>
<dbReference type="RefSeq" id="WP_263952461.1">
    <property type="nucleotide sequence ID" value="NZ_JAOYFC010000001.1"/>
</dbReference>
<dbReference type="InterPro" id="IPR000182">
    <property type="entry name" value="GNAT_dom"/>
</dbReference>
<dbReference type="GO" id="GO:0008080">
    <property type="term" value="F:N-acetyltransferase activity"/>
    <property type="evidence" value="ECO:0007669"/>
    <property type="project" value="InterPro"/>
</dbReference>
<dbReference type="EMBL" id="JAOYFC010000001">
    <property type="protein sequence ID" value="MCV6823621.1"/>
    <property type="molecule type" value="Genomic_DNA"/>
</dbReference>
<evidence type="ECO:0000313" key="4">
    <source>
        <dbReference type="Proteomes" id="UP001208041"/>
    </source>
</evidence>
<keyword evidence="1 3" id="KW-0808">Transferase</keyword>
<accession>A0AAE3J001</accession>
<protein>
    <submittedName>
        <fullName evidence="3">GNAT family N-acetyltransferase</fullName>
        <ecNumber evidence="3">2.3.1.-</ecNumber>
    </submittedName>
</protein>
<reference evidence="3" key="1">
    <citation type="submission" date="2022-10" db="EMBL/GenBank/DDBJ databases">
        <authorList>
            <person name="Yue Y."/>
        </authorList>
    </citation>
    <scope>NUCLEOTIDE SEQUENCE</scope>
    <source>
        <strain evidence="3">Z654</strain>
    </source>
</reference>
<comment type="caution">
    <text evidence="3">The sequence shown here is derived from an EMBL/GenBank/DDBJ whole genome shotgun (WGS) entry which is preliminary data.</text>
</comment>
<dbReference type="SUPFAM" id="SSF55729">
    <property type="entry name" value="Acyl-CoA N-acyltransferases (Nat)"/>
    <property type="match status" value="1"/>
</dbReference>
<sequence length="147" mass="16197">MTDPSAIDWDAGRLAALHARCFTVPRPWRAEEFDELLATRGCFLAPHEHGFALGRVIADEAELLTLAVSPDMRRRGYGNDLLCVYESRAAQLGAAESFLEVAETNLGAIALYRANGYIESGRRRHYYAVQGGNSLDALIMRKQIGNG</sequence>
<dbReference type="PANTHER" id="PTHR13947">
    <property type="entry name" value="GNAT FAMILY N-ACETYLTRANSFERASE"/>
    <property type="match status" value="1"/>
</dbReference>
<dbReference type="AlphaFoldDB" id="A0AAE3J001"/>
<dbReference type="Pfam" id="PF00583">
    <property type="entry name" value="Acetyltransf_1"/>
    <property type="match status" value="1"/>
</dbReference>
<dbReference type="CDD" id="cd04301">
    <property type="entry name" value="NAT_SF"/>
    <property type="match status" value="1"/>
</dbReference>
<evidence type="ECO:0000313" key="3">
    <source>
        <dbReference type="EMBL" id="MCV6823621.1"/>
    </source>
</evidence>
<proteinExistence type="predicted"/>